<dbReference type="PROSITE" id="PS00330">
    <property type="entry name" value="HEMOLYSIN_CALCIUM"/>
    <property type="match status" value="2"/>
</dbReference>
<dbReference type="InterPro" id="IPR018511">
    <property type="entry name" value="Hemolysin-typ_Ca-bd_CS"/>
</dbReference>
<dbReference type="Pfam" id="PF00353">
    <property type="entry name" value="HemolysinCabind"/>
    <property type="match status" value="1"/>
</dbReference>
<dbReference type="SUPFAM" id="SSF51120">
    <property type="entry name" value="beta-Roll"/>
    <property type="match status" value="1"/>
</dbReference>
<organism evidence="3 4">
    <name type="scientific">Microvirga lupini</name>
    <dbReference type="NCBI Taxonomy" id="420324"/>
    <lineage>
        <taxon>Bacteria</taxon>
        <taxon>Pseudomonadati</taxon>
        <taxon>Pseudomonadota</taxon>
        <taxon>Alphaproteobacteria</taxon>
        <taxon>Hyphomicrobiales</taxon>
        <taxon>Methylobacteriaceae</taxon>
        <taxon>Microvirga</taxon>
    </lineage>
</organism>
<dbReference type="Proteomes" id="UP000532010">
    <property type="component" value="Unassembled WGS sequence"/>
</dbReference>
<keyword evidence="4" id="KW-1185">Reference proteome</keyword>
<dbReference type="InterPro" id="IPR011049">
    <property type="entry name" value="Serralysin-like_metalloprot_C"/>
</dbReference>
<name>A0A7W4VPK3_9HYPH</name>
<dbReference type="AlphaFoldDB" id="A0A7W4VPK3"/>
<dbReference type="GO" id="GO:0005509">
    <property type="term" value="F:calcium ion binding"/>
    <property type="evidence" value="ECO:0007669"/>
    <property type="project" value="InterPro"/>
</dbReference>
<sequence length="183" mass="19244">MATRRPNKDGVAVGTAGSDKVYGDGRSNVLAGLGGNDSLWGRGGADIIDGGNGNDKLYGESGNDFLSGGLGRDTLVGGAGYDFFAFEKPSASNVDTVEDFNVKYDTIVLHKITFKVPVNSKGFMSSSAFWTGSSAHDSNDRIIYDNNTGALYYDPDGTGAKAAIKFAQLDANLKLTYKDFGGI</sequence>
<comment type="subcellular location">
    <subcellularLocation>
        <location evidence="1">Secreted</location>
    </subcellularLocation>
</comment>
<dbReference type="InterPro" id="IPR001343">
    <property type="entry name" value="Hemolysn_Ca-bd"/>
</dbReference>
<evidence type="ECO:0000313" key="4">
    <source>
        <dbReference type="Proteomes" id="UP000532010"/>
    </source>
</evidence>
<dbReference type="Gene3D" id="2.150.10.10">
    <property type="entry name" value="Serralysin-like metalloprotease, C-terminal"/>
    <property type="match status" value="1"/>
</dbReference>
<gene>
    <name evidence="3" type="ORF">FHR70_003696</name>
</gene>
<evidence type="ECO:0000313" key="3">
    <source>
        <dbReference type="EMBL" id="MBB3020610.1"/>
    </source>
</evidence>
<keyword evidence="2" id="KW-0964">Secreted</keyword>
<proteinExistence type="predicted"/>
<dbReference type="PRINTS" id="PR00313">
    <property type="entry name" value="CABNDNGRPT"/>
</dbReference>
<comment type="caution">
    <text evidence="3">The sequence shown here is derived from an EMBL/GenBank/DDBJ whole genome shotgun (WGS) entry which is preliminary data.</text>
</comment>
<dbReference type="InterPro" id="IPR050557">
    <property type="entry name" value="RTX_toxin/Mannuronan_C5-epim"/>
</dbReference>
<dbReference type="PANTHER" id="PTHR38340:SF1">
    <property type="entry name" value="S-LAYER PROTEIN"/>
    <property type="match status" value="1"/>
</dbReference>
<evidence type="ECO:0000256" key="1">
    <source>
        <dbReference type="ARBA" id="ARBA00004613"/>
    </source>
</evidence>
<dbReference type="GO" id="GO:0005576">
    <property type="term" value="C:extracellular region"/>
    <property type="evidence" value="ECO:0007669"/>
    <property type="project" value="UniProtKB-SubCell"/>
</dbReference>
<dbReference type="RefSeq" id="WP_183452778.1">
    <property type="nucleotide sequence ID" value="NZ_JACHWB010000005.1"/>
</dbReference>
<dbReference type="EMBL" id="JACHWB010000005">
    <property type="protein sequence ID" value="MBB3020610.1"/>
    <property type="molecule type" value="Genomic_DNA"/>
</dbReference>
<protein>
    <submittedName>
        <fullName evidence="3">Ca2+-binding RTX toxin-like protein</fullName>
    </submittedName>
</protein>
<accession>A0A7W4VPK3</accession>
<evidence type="ECO:0000256" key="2">
    <source>
        <dbReference type="ARBA" id="ARBA00022525"/>
    </source>
</evidence>
<reference evidence="3 4" key="1">
    <citation type="submission" date="2020-08" db="EMBL/GenBank/DDBJ databases">
        <title>The Agave Microbiome: Exploring the role of microbial communities in plant adaptations to desert environments.</title>
        <authorList>
            <person name="Partida-Martinez L.P."/>
        </authorList>
    </citation>
    <scope>NUCLEOTIDE SEQUENCE [LARGE SCALE GENOMIC DNA]</scope>
    <source>
        <strain evidence="3 4">AT3.9</strain>
    </source>
</reference>
<dbReference type="PANTHER" id="PTHR38340">
    <property type="entry name" value="S-LAYER PROTEIN"/>
    <property type="match status" value="1"/>
</dbReference>